<sequence length="184" mass="20664">MTDKRPLPVRHDLIAFSPYYAAQFNLGGNRFHGRAGRRRYEISHDSMGKRKGYGLFTLDFHLRVLSALTLSAAEPKPNPVAIPGAGSRHPCRDDVVGYFKRLRGNSPIPSSRQADWRDSEAKDGMLLPINFRETAIALQSNPNIRAIVSSVEEELRSAARAATKSRKGDRFDLDLFLPRRGYVI</sequence>
<accession>A0A450SLH3</accession>
<evidence type="ECO:0000313" key="1">
    <source>
        <dbReference type="EMBL" id="VFJ54489.1"/>
    </source>
</evidence>
<protein>
    <submittedName>
        <fullName evidence="1">Uncharacterized protein</fullName>
    </submittedName>
</protein>
<organism evidence="1">
    <name type="scientific">Candidatus Kentrum sp. DK</name>
    <dbReference type="NCBI Taxonomy" id="2126562"/>
    <lineage>
        <taxon>Bacteria</taxon>
        <taxon>Pseudomonadati</taxon>
        <taxon>Pseudomonadota</taxon>
        <taxon>Gammaproteobacteria</taxon>
        <taxon>Candidatus Kentrum</taxon>
    </lineage>
</organism>
<dbReference type="EMBL" id="CAADEY010000043">
    <property type="protein sequence ID" value="VFJ54489.1"/>
    <property type="molecule type" value="Genomic_DNA"/>
</dbReference>
<proteinExistence type="predicted"/>
<gene>
    <name evidence="1" type="ORF">BECKDK2373C_GA0170839_104326</name>
</gene>
<dbReference type="AlphaFoldDB" id="A0A450SLH3"/>
<name>A0A450SLH3_9GAMM</name>
<reference evidence="1" key="1">
    <citation type="submission" date="2019-02" db="EMBL/GenBank/DDBJ databases">
        <authorList>
            <person name="Gruber-Vodicka R. H."/>
            <person name="Seah K. B. B."/>
        </authorList>
    </citation>
    <scope>NUCLEOTIDE SEQUENCE</scope>
    <source>
        <strain evidence="1">BECK_DK161</strain>
    </source>
</reference>